<evidence type="ECO:0000313" key="1">
    <source>
        <dbReference type="EMBL" id="ERZ98343.1"/>
    </source>
</evidence>
<accession>U9SQU3</accession>
<reference evidence="1" key="1">
    <citation type="submission" date="2013-07" db="EMBL/GenBank/DDBJ databases">
        <title>The genome of an arbuscular mycorrhizal fungus provides insights into the evolution of the oldest plant symbiosis.</title>
        <authorList>
            <consortium name="DOE Joint Genome Institute"/>
            <person name="Tisserant E."/>
            <person name="Malbreil M."/>
            <person name="Kuo A."/>
            <person name="Kohler A."/>
            <person name="Symeonidi A."/>
            <person name="Balestrini R."/>
            <person name="Charron P."/>
            <person name="Duensing N."/>
            <person name="Frei-dit-Frey N."/>
            <person name="Gianinazzi-Pearson V."/>
            <person name="Gilbert B."/>
            <person name="Handa Y."/>
            <person name="Hijri M."/>
            <person name="Kaul R."/>
            <person name="Kawaguchi M."/>
            <person name="Krajinski F."/>
            <person name="Lammers P."/>
            <person name="Lapierre D."/>
            <person name="Masclaux F.G."/>
            <person name="Murat C."/>
            <person name="Morin E."/>
            <person name="Ndikumana S."/>
            <person name="Pagni M."/>
            <person name="Petitpierre D."/>
            <person name="Requena N."/>
            <person name="Rosikiewicz P."/>
            <person name="Riley R."/>
            <person name="Saito K."/>
            <person name="San Clemente H."/>
            <person name="Shapiro H."/>
            <person name="van Tuinen D."/>
            <person name="Becard G."/>
            <person name="Bonfante P."/>
            <person name="Paszkowski U."/>
            <person name="Shachar-Hill Y."/>
            <person name="Young J.P."/>
            <person name="Sanders I.R."/>
            <person name="Henrissat B."/>
            <person name="Rensing S.A."/>
            <person name="Grigoriev I.V."/>
            <person name="Corradi N."/>
            <person name="Roux C."/>
            <person name="Martin F."/>
        </authorList>
    </citation>
    <scope>NUCLEOTIDE SEQUENCE</scope>
    <source>
        <strain evidence="1">DAOM 197198</strain>
    </source>
</reference>
<name>U9SQU3_RHIID</name>
<protein>
    <submittedName>
        <fullName evidence="1">Uncharacterized protein</fullName>
    </submittedName>
</protein>
<gene>
    <name evidence="1" type="ORF">GLOINDRAFT_88529</name>
</gene>
<sequence>MYYSVKGHISLYLGILLRVFRRYSHFFESPINVIHSDMFSLTIATPETICEFPSVVPITDKPFNSQEPGELQAFSTLSHQNISSLYKWSYEMAEFANKWNQYTRMGFMVTINVWVLPVPIYVCHISESCYQLTGLVNT</sequence>
<organism evidence="1">
    <name type="scientific">Rhizophagus irregularis (strain DAOM 181602 / DAOM 197198 / MUCL 43194)</name>
    <name type="common">Arbuscular mycorrhizal fungus</name>
    <name type="synonym">Glomus intraradices</name>
    <dbReference type="NCBI Taxonomy" id="747089"/>
    <lineage>
        <taxon>Eukaryota</taxon>
        <taxon>Fungi</taxon>
        <taxon>Fungi incertae sedis</taxon>
        <taxon>Mucoromycota</taxon>
        <taxon>Glomeromycotina</taxon>
        <taxon>Glomeromycetes</taxon>
        <taxon>Glomerales</taxon>
        <taxon>Glomeraceae</taxon>
        <taxon>Rhizophagus</taxon>
    </lineage>
</organism>
<dbReference type="EMBL" id="KI298842">
    <property type="protein sequence ID" value="ERZ98343.1"/>
    <property type="molecule type" value="Genomic_DNA"/>
</dbReference>
<dbReference type="HOGENOM" id="CLU_1856373_0_0_1"/>
<proteinExistence type="predicted"/>
<dbReference type="AlphaFoldDB" id="U9SQU3"/>